<reference evidence="2" key="1">
    <citation type="journal article" date="2013" name="Genome Announc.">
        <title>Draft genome sequence of the basidiomycetous yeast-like fungus Pseudozyma hubeiensis SY62, which produces an abundant amount of the biosurfactant mannosylerythritol lipids.</title>
        <authorList>
            <person name="Konishi M."/>
            <person name="Hatada Y."/>
            <person name="Horiuchi J."/>
        </authorList>
    </citation>
    <scope>NUCLEOTIDE SEQUENCE [LARGE SCALE GENOMIC DNA]</scope>
    <source>
        <strain evidence="2">SY62</strain>
    </source>
</reference>
<dbReference type="AlphaFoldDB" id="R9NZX8"/>
<accession>R9NZX8</accession>
<name>R9NZX8_PSEHS</name>
<sequence>MAWMARRIFGRKRGAVQDVGKRGGSDATACGSRSVPGLVRRTSLLSPWTKPNIAAGDQDAEPAAQTPIKPNAYGNSCFVVDRCHEPLPAVSSVYQR</sequence>
<organism evidence="1 2">
    <name type="scientific">Pseudozyma hubeiensis (strain SY62)</name>
    <name type="common">Yeast</name>
    <dbReference type="NCBI Taxonomy" id="1305764"/>
    <lineage>
        <taxon>Eukaryota</taxon>
        <taxon>Fungi</taxon>
        <taxon>Dikarya</taxon>
        <taxon>Basidiomycota</taxon>
        <taxon>Ustilaginomycotina</taxon>
        <taxon>Ustilaginomycetes</taxon>
        <taxon>Ustilaginales</taxon>
        <taxon>Ustilaginaceae</taxon>
        <taxon>Pseudozyma</taxon>
    </lineage>
</organism>
<dbReference type="HOGENOM" id="CLU_2360650_0_0_1"/>
<dbReference type="GeneID" id="24107339"/>
<evidence type="ECO:0000313" key="1">
    <source>
        <dbReference type="EMBL" id="GAC94473.1"/>
    </source>
</evidence>
<keyword evidence="1" id="KW-0067">ATP-binding</keyword>
<dbReference type="RefSeq" id="XP_012188060.1">
    <property type="nucleotide sequence ID" value="XM_012332670.1"/>
</dbReference>
<keyword evidence="1" id="KW-0547">Nucleotide-binding</keyword>
<dbReference type="GO" id="GO:0004386">
    <property type="term" value="F:helicase activity"/>
    <property type="evidence" value="ECO:0007669"/>
    <property type="project" value="UniProtKB-KW"/>
</dbReference>
<protein>
    <submittedName>
        <fullName evidence="1">Helicase C-terminal domain-containing protein</fullName>
    </submittedName>
</protein>
<keyword evidence="1" id="KW-0378">Hydrolase</keyword>
<gene>
    <name evidence="1" type="ORF">PHSY_002045</name>
</gene>
<keyword evidence="1" id="KW-0347">Helicase</keyword>
<proteinExistence type="predicted"/>
<dbReference type="Proteomes" id="UP000014071">
    <property type="component" value="Unassembled WGS sequence"/>
</dbReference>
<keyword evidence="2" id="KW-1185">Reference proteome</keyword>
<dbReference type="EMBL" id="DF238784">
    <property type="protein sequence ID" value="GAC94473.1"/>
    <property type="molecule type" value="Genomic_DNA"/>
</dbReference>
<evidence type="ECO:0000313" key="2">
    <source>
        <dbReference type="Proteomes" id="UP000014071"/>
    </source>
</evidence>